<dbReference type="InterPro" id="IPR028884">
    <property type="entry name" value="Trm82"/>
</dbReference>
<dbReference type="GO" id="GO:0005829">
    <property type="term" value="C:cytosol"/>
    <property type="evidence" value="ECO:0007669"/>
    <property type="project" value="TreeGrafter"/>
</dbReference>
<evidence type="ECO:0000313" key="11">
    <source>
        <dbReference type="RefSeq" id="XP_034247260.1"/>
    </source>
</evidence>
<evidence type="ECO:0000256" key="7">
    <source>
        <dbReference type="ARBA" id="ARBA00093542"/>
    </source>
</evidence>
<feature type="repeat" description="WD" evidence="9">
    <location>
        <begin position="180"/>
        <end position="222"/>
    </location>
</feature>
<comment type="similarity">
    <text evidence="8">Belongs to the WD repeat TRM82 family.</text>
</comment>
<dbReference type="Proteomes" id="UP000515158">
    <property type="component" value="Unplaced"/>
</dbReference>
<dbReference type="OrthoDB" id="371245at2759"/>
<dbReference type="FunCoup" id="A0A6P8Z9G9">
    <property type="interactions" value="602"/>
</dbReference>
<dbReference type="PANTHER" id="PTHR16288">
    <property type="entry name" value="WD40 REPEAT PROTEIN 4"/>
    <property type="match status" value="1"/>
</dbReference>
<evidence type="ECO:0000256" key="4">
    <source>
        <dbReference type="ARBA" id="ARBA00022737"/>
    </source>
</evidence>
<evidence type="ECO:0000256" key="9">
    <source>
        <dbReference type="PROSITE-ProRule" id="PRU00221"/>
    </source>
</evidence>
<dbReference type="GO" id="GO:0005634">
    <property type="term" value="C:nucleus"/>
    <property type="evidence" value="ECO:0007669"/>
    <property type="project" value="UniProtKB-SubCell"/>
</dbReference>
<keyword evidence="5 8" id="KW-0539">Nucleus</keyword>
<dbReference type="GeneID" id="117648822"/>
<gene>
    <name evidence="11" type="primary">LOC117648822</name>
</gene>
<evidence type="ECO:0000256" key="5">
    <source>
        <dbReference type="ARBA" id="ARBA00023242"/>
    </source>
</evidence>
<dbReference type="SUPFAM" id="SSF50978">
    <property type="entry name" value="WD40 repeat-like"/>
    <property type="match status" value="1"/>
</dbReference>
<dbReference type="PROSITE" id="PS50082">
    <property type="entry name" value="WD_REPEATS_2"/>
    <property type="match status" value="1"/>
</dbReference>
<comment type="pathway">
    <text evidence="8">tRNA modification; N(7)-methylguanine-tRNA biosynthesis.</text>
</comment>
<dbReference type="InterPro" id="IPR001680">
    <property type="entry name" value="WD40_rpt"/>
</dbReference>
<keyword evidence="2 8" id="KW-0853">WD repeat</keyword>
<dbReference type="UniPathway" id="UPA00989"/>
<dbReference type="PROSITE" id="PS50294">
    <property type="entry name" value="WD_REPEATS_REGION"/>
    <property type="match status" value="1"/>
</dbReference>
<dbReference type="HAMAP" id="MF_03056">
    <property type="entry name" value="TRM82"/>
    <property type="match status" value="1"/>
</dbReference>
<evidence type="ECO:0000256" key="8">
    <source>
        <dbReference type="HAMAP-Rule" id="MF_03056"/>
    </source>
</evidence>
<dbReference type="GO" id="GO:0043527">
    <property type="term" value="C:tRNA methyltransferase complex"/>
    <property type="evidence" value="ECO:0007669"/>
    <property type="project" value="TreeGrafter"/>
</dbReference>
<keyword evidence="4 8" id="KW-0677">Repeat</keyword>
<name>A0A6P8Z9G9_THRPL</name>
<evidence type="ECO:0000256" key="1">
    <source>
        <dbReference type="ARBA" id="ARBA00004123"/>
    </source>
</evidence>
<proteinExistence type="inferred from homology"/>
<evidence type="ECO:0000313" key="10">
    <source>
        <dbReference type="Proteomes" id="UP000515158"/>
    </source>
</evidence>
<organism evidence="11">
    <name type="scientific">Thrips palmi</name>
    <name type="common">Melon thrips</name>
    <dbReference type="NCBI Taxonomy" id="161013"/>
    <lineage>
        <taxon>Eukaryota</taxon>
        <taxon>Metazoa</taxon>
        <taxon>Ecdysozoa</taxon>
        <taxon>Arthropoda</taxon>
        <taxon>Hexapoda</taxon>
        <taxon>Insecta</taxon>
        <taxon>Pterygota</taxon>
        <taxon>Neoptera</taxon>
        <taxon>Paraneoptera</taxon>
        <taxon>Thysanoptera</taxon>
        <taxon>Terebrantia</taxon>
        <taxon>Thripoidea</taxon>
        <taxon>Thripidae</taxon>
        <taxon>Thrips</taxon>
    </lineage>
</organism>
<comment type="subcellular location">
    <subcellularLocation>
        <location evidence="1 8">Nucleus</location>
    </subcellularLocation>
</comment>
<dbReference type="Gene3D" id="2.130.10.10">
    <property type="entry name" value="YVTN repeat-like/Quinoprotein amine dehydrogenase"/>
    <property type="match status" value="1"/>
</dbReference>
<dbReference type="Pfam" id="PF00400">
    <property type="entry name" value="WD40"/>
    <property type="match status" value="2"/>
</dbReference>
<dbReference type="PANTHER" id="PTHR16288:SF0">
    <property type="entry name" value="TRNA (GUANINE-N(7)-)-METHYLTRANSFERASE NON-CATALYTIC SUBUNIT WDR4"/>
    <property type="match status" value="1"/>
</dbReference>
<dbReference type="AlphaFoldDB" id="A0A6P8Z9G9"/>
<comment type="subunit">
    <text evidence="7">Forms a heterodimer with the catalytic subunit Mettl1. Interacts with mei-P26 and weakly interacts with bgcn; required for the function or formation of the mei-P26-bgcn-bam-sxl complex. Interacts with nanos; may be involved in mei-P26-dependent derepression of the BMP signaling pathway. Interacts with Myc; the interaction may be mediated by mei-P26 and may be involved in the regulation of ribosome biogenesis.</text>
</comment>
<evidence type="ECO:0000256" key="2">
    <source>
        <dbReference type="ARBA" id="ARBA00022574"/>
    </source>
</evidence>
<comment type="function">
    <text evidence="8">Required for the formation of N(7)-methylguanine at position 46 (m7G46) in tRNA. In the complex, it is required to stabilize and induce conformational changes of the catalytic subunit.</text>
</comment>
<sequence>MSFIDISEGRIAVSSGSKSLVFQEGSDGPIVLELPSVRPELKENKPTKPVAVADESKNVVLGLRFSPCGKWFAVYSSAKQLVLWETASWTLASERYMPKTATSLKFTPDSQDVIIVDKAGDAVQFSLKDLLKEGEVILGHLSMLLDVVLTPDGKKIITCDRDEKIRISHYPNAYNIISYCLGHKEFVSSLNLLPHKPSVLLSASGDSTIRLWDFLSGQALASYDCSLDVSKQLSVNGTSLTQVENDLSSSVIVHKVCSSKINDNSSLVCVLFYGYNGLLVYRIIDNNFELIQAVLVEETVLDFCFRINGELVIRLANNVLQSLLYKCTATNITFSSSSEKPTKFVTKINEILEKDKDQFVTSSNVPQLLKRKFDNVKEYYQQKKARLGEQ</sequence>
<dbReference type="GO" id="GO:0106004">
    <property type="term" value="P:tRNA (guanine-N7)-methylation"/>
    <property type="evidence" value="ECO:0007669"/>
    <property type="project" value="UniProtKB-UniRule"/>
</dbReference>
<dbReference type="SMART" id="SM00320">
    <property type="entry name" value="WD40"/>
    <property type="match status" value="3"/>
</dbReference>
<evidence type="ECO:0000256" key="3">
    <source>
        <dbReference type="ARBA" id="ARBA00022694"/>
    </source>
</evidence>
<dbReference type="InterPro" id="IPR036322">
    <property type="entry name" value="WD40_repeat_dom_sf"/>
</dbReference>
<dbReference type="KEGG" id="tpal:117648822"/>
<dbReference type="InParanoid" id="A0A6P8Z9G9"/>
<evidence type="ECO:0000256" key="6">
    <source>
        <dbReference type="ARBA" id="ARBA00093337"/>
    </source>
</evidence>
<accession>A0A6P8Z9G9</accession>
<protein>
    <submittedName>
        <fullName evidence="11">tRNA (Guanine-N(7)-)-methyltransferase non-catalytic subunit wdr4</fullName>
    </submittedName>
</protein>
<dbReference type="RefSeq" id="XP_034247260.1">
    <property type="nucleotide sequence ID" value="XM_034391369.1"/>
</dbReference>
<comment type="function">
    <text evidence="6">Required for the Mettl1-dependent formation of N(7)-methylguanine at position 46 (m7G46) in tRNA. In the Mettl1-wuho methyltransferase complex, it is required to stabilize and induce conformational changes of the catalytic subunit. Required for binding of nanos mRNA and repression of translation by the mei-P26-bgcn-bam-sxl complex. May cooperate with mei-P26 and nanos to derepress the BMP signaling pathway. May cooperate with mei-P26 to suppress expression of a subset of microRNAs. May cooperate with mei-P26 to regulate bam expression levels in germline cells during gametogenesis. Required to promote mitosis to meiosis transition during gametogenesis. May regulate germline cell division in part by regulating ribosome biogenesis.</text>
</comment>
<keyword evidence="10" id="KW-1185">Reference proteome</keyword>
<dbReference type="CTD" id="31566"/>
<keyword evidence="3 8" id="KW-0819">tRNA processing</keyword>
<reference evidence="11" key="1">
    <citation type="submission" date="2025-08" db="UniProtKB">
        <authorList>
            <consortium name="RefSeq"/>
        </authorList>
    </citation>
    <scope>IDENTIFICATION</scope>
    <source>
        <tissue evidence="11">Total insect</tissue>
    </source>
</reference>
<dbReference type="InterPro" id="IPR015943">
    <property type="entry name" value="WD40/YVTN_repeat-like_dom_sf"/>
</dbReference>